<organism evidence="1 2">
    <name type="scientific">Riccia fluitans</name>
    <dbReference type="NCBI Taxonomy" id="41844"/>
    <lineage>
        <taxon>Eukaryota</taxon>
        <taxon>Viridiplantae</taxon>
        <taxon>Streptophyta</taxon>
        <taxon>Embryophyta</taxon>
        <taxon>Marchantiophyta</taxon>
        <taxon>Marchantiopsida</taxon>
        <taxon>Marchantiidae</taxon>
        <taxon>Marchantiales</taxon>
        <taxon>Ricciaceae</taxon>
        <taxon>Riccia</taxon>
    </lineage>
</organism>
<dbReference type="AlphaFoldDB" id="A0ABD1XUC8"/>
<dbReference type="Proteomes" id="UP001605036">
    <property type="component" value="Unassembled WGS sequence"/>
</dbReference>
<protein>
    <submittedName>
        <fullName evidence="1">Uncharacterized protein</fullName>
    </submittedName>
</protein>
<evidence type="ECO:0000313" key="1">
    <source>
        <dbReference type="EMBL" id="KAL2612559.1"/>
    </source>
</evidence>
<reference evidence="1 2" key="1">
    <citation type="submission" date="2024-09" db="EMBL/GenBank/DDBJ databases">
        <title>Chromosome-scale assembly of Riccia fluitans.</title>
        <authorList>
            <person name="Paukszto L."/>
            <person name="Sawicki J."/>
            <person name="Karawczyk K."/>
            <person name="Piernik-Szablinska J."/>
            <person name="Szczecinska M."/>
            <person name="Mazdziarz M."/>
        </authorList>
    </citation>
    <scope>NUCLEOTIDE SEQUENCE [LARGE SCALE GENOMIC DNA]</scope>
    <source>
        <strain evidence="1">Rf_01</strain>
        <tissue evidence="1">Aerial parts of the thallus</tissue>
    </source>
</reference>
<proteinExistence type="predicted"/>
<accession>A0ABD1XUC8</accession>
<gene>
    <name evidence="1" type="ORF">R1flu_024251</name>
</gene>
<keyword evidence="2" id="KW-1185">Reference proteome</keyword>
<dbReference type="EMBL" id="JBHFFA010000007">
    <property type="protein sequence ID" value="KAL2612559.1"/>
    <property type="molecule type" value="Genomic_DNA"/>
</dbReference>
<comment type="caution">
    <text evidence="1">The sequence shown here is derived from an EMBL/GenBank/DDBJ whole genome shotgun (WGS) entry which is preliminary data.</text>
</comment>
<sequence>METSRKGKEKVTESSHLPNVDTDVDILAEERRTLKIGMMASRLEMDPPLSTPQDKLPVEVAITYMPVILRKKPLLHQANYHLTG</sequence>
<evidence type="ECO:0000313" key="2">
    <source>
        <dbReference type="Proteomes" id="UP001605036"/>
    </source>
</evidence>
<name>A0ABD1XUC8_9MARC</name>